<dbReference type="PANTHER" id="PTHR40448">
    <property type="entry name" value="TWO-COMPONENT SENSOR HISTIDINE KINASE"/>
    <property type="match status" value="1"/>
</dbReference>
<comment type="caution">
    <text evidence="3">The sequence shown here is derived from an EMBL/GenBank/DDBJ whole genome shotgun (WGS) entry which is preliminary data.</text>
</comment>
<gene>
    <name evidence="3" type="ORF">H8891_12345</name>
</gene>
<evidence type="ECO:0000256" key="1">
    <source>
        <dbReference type="SAM" id="Phobius"/>
    </source>
</evidence>
<feature type="transmembrane region" description="Helical" evidence="1">
    <location>
        <begin position="130"/>
        <end position="151"/>
    </location>
</feature>
<keyword evidence="4" id="KW-1185">Reference proteome</keyword>
<evidence type="ECO:0000259" key="2">
    <source>
        <dbReference type="Pfam" id="PF14501"/>
    </source>
</evidence>
<dbReference type="RefSeq" id="WP_187006678.1">
    <property type="nucleotide sequence ID" value="NZ_JACRWD010000006.1"/>
</dbReference>
<organism evidence="3 4">
    <name type="scientific">Paeniclostridium hominis</name>
    <dbReference type="NCBI Taxonomy" id="2764329"/>
    <lineage>
        <taxon>Bacteria</taxon>
        <taxon>Bacillati</taxon>
        <taxon>Bacillota</taxon>
        <taxon>Clostridia</taxon>
        <taxon>Peptostreptococcales</taxon>
        <taxon>Peptostreptococcaceae</taxon>
        <taxon>Paeniclostridium</taxon>
    </lineage>
</organism>
<feature type="transmembrane region" description="Helical" evidence="1">
    <location>
        <begin position="6"/>
        <end position="27"/>
    </location>
</feature>
<proteinExistence type="predicted"/>
<dbReference type="Gene3D" id="3.30.565.10">
    <property type="entry name" value="Histidine kinase-like ATPase, C-terminal domain"/>
    <property type="match status" value="1"/>
</dbReference>
<feature type="transmembrane region" description="Helical" evidence="1">
    <location>
        <begin position="62"/>
        <end position="80"/>
    </location>
</feature>
<evidence type="ECO:0000313" key="3">
    <source>
        <dbReference type="EMBL" id="MBC6004587.1"/>
    </source>
</evidence>
<feature type="transmembrane region" description="Helical" evidence="1">
    <location>
        <begin position="92"/>
        <end position="115"/>
    </location>
</feature>
<feature type="transmembrane region" description="Helical" evidence="1">
    <location>
        <begin position="201"/>
        <end position="223"/>
    </location>
</feature>
<dbReference type="SUPFAM" id="SSF55874">
    <property type="entry name" value="ATPase domain of HSP90 chaperone/DNA topoisomerase II/histidine kinase"/>
    <property type="match status" value="1"/>
</dbReference>
<accession>A0ABR7K650</accession>
<dbReference type="InterPro" id="IPR036890">
    <property type="entry name" value="HATPase_C_sf"/>
</dbReference>
<feature type="domain" description="Sensor histidine kinase NatK-like C-terminal" evidence="2">
    <location>
        <begin position="339"/>
        <end position="442"/>
    </location>
</feature>
<sequence>MLETELMSRLVIGTSKFVQYFIFIKILDSLEKRKYEKKYLDIIFLLIGILDSIIIFNRATQYYGFIINLRWISFVLFTKLNYKLSNFKVLSYYMIYTMAYYITWEFVFSIAFFLVTGQSMYASSTSENNFNIISIIGNLITIFINISYVYIIKILKNFDKEKINIMLIIGCILSNFVIAFVNSLPRYIYKLKVDYYDRLTAFNINITPRLSFINGILLLIIVLKTIKDIKEKSEENLLKEKVDMQYNYYLNLQETQNKVKRLYHDMSNHMMCIKSMSFEKEDVNKYIDEVSKELNGIKEIYNTGNMILDIVLNEKQVDCNENNINLFCDINFSKCNFIEMIDVCSIFSNILDNAIEACNKIKNDEKYIKIRGTFVKSYYVIRCENSKVNKIKIKNNRIISSKKDKFIHGIGLKSVKSSLKKYDGELEIEDFEDKFLVQIYIPIDKNMTVEV</sequence>
<dbReference type="CDD" id="cd16935">
    <property type="entry name" value="HATPase_AgrC-ComD-like"/>
    <property type="match status" value="1"/>
</dbReference>
<keyword evidence="1" id="KW-0472">Membrane</keyword>
<dbReference type="Pfam" id="PF14501">
    <property type="entry name" value="HATPase_c_5"/>
    <property type="match status" value="1"/>
</dbReference>
<name>A0ABR7K650_9FIRM</name>
<dbReference type="EMBL" id="JACRWD010000006">
    <property type="protein sequence ID" value="MBC6004587.1"/>
    <property type="molecule type" value="Genomic_DNA"/>
</dbReference>
<evidence type="ECO:0000313" key="4">
    <source>
        <dbReference type="Proteomes" id="UP000611796"/>
    </source>
</evidence>
<dbReference type="InterPro" id="IPR032834">
    <property type="entry name" value="NatK-like_C"/>
</dbReference>
<keyword evidence="1" id="KW-0812">Transmembrane</keyword>
<feature type="transmembrane region" description="Helical" evidence="1">
    <location>
        <begin position="163"/>
        <end position="181"/>
    </location>
</feature>
<reference evidence="3 4" key="1">
    <citation type="submission" date="2020-08" db="EMBL/GenBank/DDBJ databases">
        <authorList>
            <person name="Liu C."/>
            <person name="Sun Q."/>
        </authorList>
    </citation>
    <scope>NUCLEOTIDE SEQUENCE [LARGE SCALE GENOMIC DNA]</scope>
    <source>
        <strain evidence="3 4">NSJ-45</strain>
    </source>
</reference>
<protein>
    <submittedName>
        <fullName evidence="3">GHKL domain-containing protein</fullName>
    </submittedName>
</protein>
<dbReference type="Proteomes" id="UP000611796">
    <property type="component" value="Unassembled WGS sequence"/>
</dbReference>
<keyword evidence="1" id="KW-1133">Transmembrane helix</keyword>
<dbReference type="PANTHER" id="PTHR40448:SF1">
    <property type="entry name" value="TWO-COMPONENT SENSOR HISTIDINE KINASE"/>
    <property type="match status" value="1"/>
</dbReference>
<feature type="transmembrane region" description="Helical" evidence="1">
    <location>
        <begin position="39"/>
        <end position="56"/>
    </location>
</feature>